<evidence type="ECO:0000313" key="3">
    <source>
        <dbReference type="EMBL" id="RCR71459.1"/>
    </source>
</evidence>
<dbReference type="GO" id="GO:0008270">
    <property type="term" value="F:zinc ion binding"/>
    <property type="evidence" value="ECO:0007669"/>
    <property type="project" value="UniProtKB-KW"/>
</dbReference>
<dbReference type="AlphaFoldDB" id="A0A368JUW6"/>
<dbReference type="Proteomes" id="UP000253383">
    <property type="component" value="Unassembled WGS sequence"/>
</dbReference>
<name>A0A368JUW6_9BACT</name>
<evidence type="ECO:0000256" key="1">
    <source>
        <dbReference type="PROSITE-ProRule" id="PRU00325"/>
    </source>
</evidence>
<proteinExistence type="predicted"/>
<keyword evidence="1" id="KW-0862">Zinc</keyword>
<dbReference type="OrthoDB" id="9760715at2"/>
<protein>
    <recommendedName>
        <fullName evidence="2">SWIM-type domain-containing protein</fullName>
    </recommendedName>
</protein>
<dbReference type="EMBL" id="QOWE01000001">
    <property type="protein sequence ID" value="RCR71459.1"/>
    <property type="molecule type" value="Genomic_DNA"/>
</dbReference>
<keyword evidence="1" id="KW-0863">Zinc-finger</keyword>
<gene>
    <name evidence="3" type="ORF">DUE52_00540</name>
</gene>
<reference evidence="3 4" key="1">
    <citation type="submission" date="2018-07" db="EMBL/GenBank/DDBJ databases">
        <title>Genome analysis of Larkinella rosea.</title>
        <authorList>
            <person name="Zhou Z."/>
            <person name="Wang G."/>
        </authorList>
    </citation>
    <scope>NUCLEOTIDE SEQUENCE [LARGE SCALE GENOMIC DNA]</scope>
    <source>
        <strain evidence="4">zzj9</strain>
    </source>
</reference>
<keyword evidence="1" id="KW-0479">Metal-binding</keyword>
<evidence type="ECO:0000259" key="2">
    <source>
        <dbReference type="PROSITE" id="PS50966"/>
    </source>
</evidence>
<dbReference type="PROSITE" id="PS50966">
    <property type="entry name" value="ZF_SWIM"/>
    <property type="match status" value="1"/>
</dbReference>
<organism evidence="3 4">
    <name type="scientific">Larkinella punicea</name>
    <dbReference type="NCBI Taxonomy" id="2315727"/>
    <lineage>
        <taxon>Bacteria</taxon>
        <taxon>Pseudomonadati</taxon>
        <taxon>Bacteroidota</taxon>
        <taxon>Cytophagia</taxon>
        <taxon>Cytophagales</taxon>
        <taxon>Spirosomataceae</taxon>
        <taxon>Larkinella</taxon>
    </lineage>
</organism>
<evidence type="ECO:0000313" key="4">
    <source>
        <dbReference type="Proteomes" id="UP000253383"/>
    </source>
</evidence>
<feature type="domain" description="SWIM-type" evidence="2">
    <location>
        <begin position="48"/>
        <end position="86"/>
    </location>
</feature>
<accession>A0A368JUW6</accession>
<comment type="caution">
    <text evidence="3">The sequence shown here is derived from an EMBL/GenBank/DDBJ whole genome shotgun (WGS) entry which is preliminary data.</text>
</comment>
<sequence>MFTKNALRQLAGSTVFGRGEDYYRQGAVKKLKQRGNTFEAIVYGSDRYNVSLTLRGKEFDVECDCPYGYEYEGICKHCVALGLAVLDQFGTKQLAAEAVSSTDSLPPVHLDTLWQQTTVEQKTAFLRQLLDKQPDLRAQLAQFVGLKNNPVPSTEPASVEAVSTEVFEALSDLRFDDETLEMDDDDYYSEENPDPEPLIEDVLRPYAEQVGTAFRQGRLLDAMRIYLGVYEGTQAAFEPAHDEYSSIEDYPSQSLKVWHRLLEPDYQRLSQQVISSEDVRWAMNQLGERVHFFDEAENNDEELYYDLKAFEPLMLALSTDRVMAAEVRRAIENFHWERMGVEYVLLRIADTTGDTVLWVKTAEQFSERDALIGLQLLQHHHRSGDHPALINALLRLTKRFPGTFDAFILENLNDPLLTPGDALNLYLQALENRSRSQGSLADYQKLRTFWSEDQRNRFVDSLKSKSGMVHNQLFYAQVLQVENRPAELLKLVKNADWLYVQGMNTILTLTAKFYPNECMDLVMERSAQYLDNGQRGRATYVSIASWLTALNGFQSLKPQVAIYAEHLYKTYSRLNALREELRNGGLVRGK</sequence>
<dbReference type="RefSeq" id="WP_114403991.1">
    <property type="nucleotide sequence ID" value="NZ_QOWE01000001.1"/>
</dbReference>
<dbReference type="InterPro" id="IPR007527">
    <property type="entry name" value="Znf_SWIM"/>
</dbReference>
<keyword evidence="4" id="KW-1185">Reference proteome</keyword>